<dbReference type="Proteomes" id="UP000276630">
    <property type="component" value="Segment"/>
</dbReference>
<name>A0A2I7QR67_9VIRU</name>
<reference evidence="1 2" key="1">
    <citation type="submission" date="2017-11" db="EMBL/GenBank/DDBJ databases">
        <title>A major lineage of nontailed dsDNA viruses as unrecognized killers of marine bacteria.</title>
        <authorList>
            <person name="Kauffman K.M."/>
            <person name="Hussain F.A."/>
            <person name="Yang J."/>
            <person name="Arevalo P."/>
            <person name="Brown J.M."/>
            <person name="Chang W.K."/>
            <person name="VanInsberghe D."/>
            <person name="Elsherbini J."/>
            <person name="Cutler M.B."/>
            <person name="Kelly L."/>
            <person name="Polz M.F."/>
        </authorList>
    </citation>
    <scope>NUCLEOTIDE SEQUENCE [LARGE SCALE GENOMIC DNA]</scope>
</reference>
<evidence type="ECO:0000313" key="1">
    <source>
        <dbReference type="EMBL" id="AUR83903.1"/>
    </source>
</evidence>
<protein>
    <submittedName>
        <fullName evidence="1">Uncharacterized protein</fullName>
    </submittedName>
</protein>
<sequence>MFLSAPRINPLKVATPLAVGGIAQLPNPAPKQWLRMDTIIPAHFGCIVITVGRHYSSAPAENGFFIERVSDGYRLYEINPFAAANTYDEASYTIQRPLEGWAGYNFLSNTSGAGTINITAVPQALDLYS</sequence>
<dbReference type="EMBL" id="MG592426">
    <property type="protein sequence ID" value="AUR83903.1"/>
    <property type="molecule type" value="Genomic_DNA"/>
</dbReference>
<evidence type="ECO:0000313" key="2">
    <source>
        <dbReference type="Proteomes" id="UP000276630"/>
    </source>
</evidence>
<accession>A0A2I7QR67</accession>
<gene>
    <name evidence="1" type="ORF">NVP1043O_20</name>
</gene>
<proteinExistence type="predicted"/>
<organism evidence="1 2">
    <name type="scientific">Vibrio phage 1.043.O._10N.261.52.C7</name>
    <dbReference type="NCBI Taxonomy" id="1881302"/>
    <lineage>
        <taxon>Viruses</taxon>
        <taxon>Varidnaviria</taxon>
        <taxon>Abadenavirae</taxon>
        <taxon>Produgelaviricota</taxon>
        <taxon>Belvinaviricetes</taxon>
        <taxon>Vinavirales</taxon>
        <taxon>Autolykiviridae</taxon>
    </lineage>
</organism>